<dbReference type="PROSITE" id="PS50943">
    <property type="entry name" value="HTH_CROC1"/>
    <property type="match status" value="1"/>
</dbReference>
<dbReference type="KEGG" id="pfla:Pflav_053600"/>
<dbReference type="AlphaFoldDB" id="A0A6F8XYR6"/>
<dbReference type="PANTHER" id="PTHR46797:SF1">
    <property type="entry name" value="METHYLPHOSPHONATE SYNTHASE"/>
    <property type="match status" value="1"/>
</dbReference>
<dbReference type="RefSeq" id="WP_173038737.1">
    <property type="nucleotide sequence ID" value="NZ_AP022870.1"/>
</dbReference>
<dbReference type="InterPro" id="IPR014710">
    <property type="entry name" value="RmlC-like_jellyroll"/>
</dbReference>
<dbReference type="InterPro" id="IPR011051">
    <property type="entry name" value="RmlC_Cupin_sf"/>
</dbReference>
<dbReference type="InterPro" id="IPR010982">
    <property type="entry name" value="Lambda_DNA-bd_dom_sf"/>
</dbReference>
<keyword evidence="4" id="KW-1185">Reference proteome</keyword>
<dbReference type="Proteomes" id="UP000502508">
    <property type="component" value="Chromosome"/>
</dbReference>
<organism evidence="3 4">
    <name type="scientific">Phytohabitans flavus</name>
    <dbReference type="NCBI Taxonomy" id="1076124"/>
    <lineage>
        <taxon>Bacteria</taxon>
        <taxon>Bacillati</taxon>
        <taxon>Actinomycetota</taxon>
        <taxon>Actinomycetes</taxon>
        <taxon>Micromonosporales</taxon>
        <taxon>Micromonosporaceae</taxon>
    </lineage>
</organism>
<dbReference type="GO" id="GO:0003677">
    <property type="term" value="F:DNA binding"/>
    <property type="evidence" value="ECO:0007669"/>
    <property type="project" value="UniProtKB-KW"/>
</dbReference>
<dbReference type="Pfam" id="PF01381">
    <property type="entry name" value="HTH_3"/>
    <property type="match status" value="1"/>
</dbReference>
<dbReference type="Pfam" id="PF07883">
    <property type="entry name" value="Cupin_2"/>
    <property type="match status" value="1"/>
</dbReference>
<dbReference type="EMBL" id="AP022870">
    <property type="protein sequence ID" value="BCB78950.1"/>
    <property type="molecule type" value="Genomic_DNA"/>
</dbReference>
<dbReference type="SUPFAM" id="SSF47413">
    <property type="entry name" value="lambda repressor-like DNA-binding domains"/>
    <property type="match status" value="1"/>
</dbReference>
<evidence type="ECO:0000313" key="3">
    <source>
        <dbReference type="EMBL" id="BCB78950.1"/>
    </source>
</evidence>
<keyword evidence="1" id="KW-0238">DNA-binding</keyword>
<accession>A0A6F8XYR6</accession>
<dbReference type="PANTHER" id="PTHR46797">
    <property type="entry name" value="HTH-TYPE TRANSCRIPTIONAL REGULATOR"/>
    <property type="match status" value="1"/>
</dbReference>
<gene>
    <name evidence="3" type="ORF">Pflav_053600</name>
</gene>
<sequence>MDRTAPPLATIAAALRRERERVGISLTELARRAGIAKSTLSQLEAGTGNPSVETLWSLGVALGVPFSRLVEPPTPPVRVIRAGEAPGIRSEQADFTGILLSVGSRHARRDIYLVELDPGALRNAQAHIPGSVEHMIVARGRVRTGPASEPIELRPGDYAAFPGDVEHVYEALEPDTLVVLVMEHPD</sequence>
<dbReference type="SUPFAM" id="SSF51182">
    <property type="entry name" value="RmlC-like cupins"/>
    <property type="match status" value="1"/>
</dbReference>
<evidence type="ECO:0000256" key="1">
    <source>
        <dbReference type="ARBA" id="ARBA00023125"/>
    </source>
</evidence>
<dbReference type="CDD" id="cd00093">
    <property type="entry name" value="HTH_XRE"/>
    <property type="match status" value="1"/>
</dbReference>
<dbReference type="InterPro" id="IPR001387">
    <property type="entry name" value="Cro/C1-type_HTH"/>
</dbReference>
<name>A0A6F8XYR6_9ACTN</name>
<dbReference type="GO" id="GO:0005829">
    <property type="term" value="C:cytosol"/>
    <property type="evidence" value="ECO:0007669"/>
    <property type="project" value="TreeGrafter"/>
</dbReference>
<reference evidence="3 4" key="1">
    <citation type="submission" date="2020-03" db="EMBL/GenBank/DDBJ databases">
        <title>Whole genome shotgun sequence of Phytohabitans flavus NBRC 107702.</title>
        <authorList>
            <person name="Komaki H."/>
            <person name="Tamura T."/>
        </authorList>
    </citation>
    <scope>NUCLEOTIDE SEQUENCE [LARGE SCALE GENOMIC DNA]</scope>
    <source>
        <strain evidence="3 4">NBRC 107702</strain>
    </source>
</reference>
<dbReference type="CDD" id="cd02209">
    <property type="entry name" value="cupin_XRE_C"/>
    <property type="match status" value="1"/>
</dbReference>
<dbReference type="InterPro" id="IPR050807">
    <property type="entry name" value="TransReg_Diox_bact_type"/>
</dbReference>
<reference evidence="3 4" key="2">
    <citation type="submission" date="2020-03" db="EMBL/GenBank/DDBJ databases">
        <authorList>
            <person name="Ichikawa N."/>
            <person name="Kimura A."/>
            <person name="Kitahashi Y."/>
            <person name="Uohara A."/>
        </authorList>
    </citation>
    <scope>NUCLEOTIDE SEQUENCE [LARGE SCALE GENOMIC DNA]</scope>
    <source>
        <strain evidence="3 4">NBRC 107702</strain>
    </source>
</reference>
<feature type="domain" description="HTH cro/C1-type" evidence="2">
    <location>
        <begin position="15"/>
        <end position="69"/>
    </location>
</feature>
<protein>
    <submittedName>
        <fullName evidence="3">XRE family transcriptional regulator</fullName>
    </submittedName>
</protein>
<dbReference type="SMART" id="SM00530">
    <property type="entry name" value="HTH_XRE"/>
    <property type="match status" value="1"/>
</dbReference>
<evidence type="ECO:0000259" key="2">
    <source>
        <dbReference type="PROSITE" id="PS50943"/>
    </source>
</evidence>
<dbReference type="GO" id="GO:0003700">
    <property type="term" value="F:DNA-binding transcription factor activity"/>
    <property type="evidence" value="ECO:0007669"/>
    <property type="project" value="TreeGrafter"/>
</dbReference>
<dbReference type="Gene3D" id="2.60.120.10">
    <property type="entry name" value="Jelly Rolls"/>
    <property type="match status" value="1"/>
</dbReference>
<dbReference type="InterPro" id="IPR013096">
    <property type="entry name" value="Cupin_2"/>
</dbReference>
<dbReference type="Gene3D" id="1.10.260.40">
    <property type="entry name" value="lambda repressor-like DNA-binding domains"/>
    <property type="match status" value="1"/>
</dbReference>
<evidence type="ECO:0000313" key="4">
    <source>
        <dbReference type="Proteomes" id="UP000502508"/>
    </source>
</evidence>
<proteinExistence type="predicted"/>